<dbReference type="PANTHER" id="PTHR43751">
    <property type="entry name" value="SULFATASE"/>
    <property type="match status" value="1"/>
</dbReference>
<gene>
    <name evidence="5" type="primary">betC_61</name>
    <name evidence="5" type="ORF">PDESU_03707</name>
</gene>
<dbReference type="EMBL" id="CAAHFG010000002">
    <property type="protein sequence ID" value="VGO15126.1"/>
    <property type="molecule type" value="Genomic_DNA"/>
</dbReference>
<evidence type="ECO:0000259" key="4">
    <source>
        <dbReference type="Pfam" id="PF00884"/>
    </source>
</evidence>
<feature type="signal peptide" evidence="3">
    <location>
        <begin position="1"/>
        <end position="21"/>
    </location>
</feature>
<proteinExistence type="inferred from homology"/>
<dbReference type="AlphaFoldDB" id="A0A6C2U6W5"/>
<dbReference type="Pfam" id="PF00884">
    <property type="entry name" value="Sulfatase"/>
    <property type="match status" value="1"/>
</dbReference>
<dbReference type="Proteomes" id="UP000366872">
    <property type="component" value="Unassembled WGS sequence"/>
</dbReference>
<dbReference type="InterPro" id="IPR017850">
    <property type="entry name" value="Alkaline_phosphatase_core_sf"/>
</dbReference>
<evidence type="ECO:0000313" key="5">
    <source>
        <dbReference type="EMBL" id="VGO15126.1"/>
    </source>
</evidence>
<dbReference type="SUPFAM" id="SSF53649">
    <property type="entry name" value="Alkaline phosphatase-like"/>
    <property type="match status" value="1"/>
</dbReference>
<keyword evidence="2" id="KW-0378">Hydrolase</keyword>
<feature type="chain" id="PRO_5028831918" evidence="3">
    <location>
        <begin position="22"/>
        <end position="483"/>
    </location>
</feature>
<evidence type="ECO:0000256" key="3">
    <source>
        <dbReference type="SAM" id="SignalP"/>
    </source>
</evidence>
<name>A0A6C2U6W5_PONDE</name>
<sequence>MNRTVVKLFFLIGILSGTALAEWAAEKPNFVFFLGDDQLIYDYGCYGLPLDLTPVTDALAKEGMVFDQMFTAQAICAPSRSVLFTGQYPIRNGCFMNHTAVRDETKTVYDALKPLGYSVALAGKVHVKPSSVFRWDTYIGSNRHEPLALDKIDDYLSTVKGQPFCLFITSSFPHGPYPKNPKFPGEKTVAHPYMNSSQTKQLPGYYDNIEIKENELARVLEMLEKHGLEKDTVFVYSSDHGNGSDAKFTVYDRGLNVPFIVRWPGKVKPGRTDALTSYVDILPTFVELAGGQPPEDADGKSFCSVLMGDASEHHETVFGLMTQQGVWDAHIFPRRSARGKRYHYIHNFNALERIRLDEQAGLTIDPFRLLGAQKHPATPEEELYDTQADPFELVNLADEPGFKQVKAELKKELFAWMKEQNDFLTEGGSIPYLKSSHPLDQDSGDIKSSMAHIYDCPEELEGAIAEYQDPHVLTAPEKLKQIY</sequence>
<protein>
    <submittedName>
        <fullName evidence="5">Choline-sulfatase</fullName>
    </submittedName>
</protein>
<organism evidence="5 6">
    <name type="scientific">Pontiella desulfatans</name>
    <dbReference type="NCBI Taxonomy" id="2750659"/>
    <lineage>
        <taxon>Bacteria</taxon>
        <taxon>Pseudomonadati</taxon>
        <taxon>Kiritimatiellota</taxon>
        <taxon>Kiritimatiellia</taxon>
        <taxon>Kiritimatiellales</taxon>
        <taxon>Pontiellaceae</taxon>
        <taxon>Pontiella</taxon>
    </lineage>
</organism>
<dbReference type="InterPro" id="IPR024607">
    <property type="entry name" value="Sulfatase_CS"/>
</dbReference>
<dbReference type="PANTHER" id="PTHR43751:SF1">
    <property type="entry name" value="SULFATASE ATSG-RELATED"/>
    <property type="match status" value="1"/>
</dbReference>
<keyword evidence="6" id="KW-1185">Reference proteome</keyword>
<evidence type="ECO:0000256" key="2">
    <source>
        <dbReference type="ARBA" id="ARBA00022801"/>
    </source>
</evidence>
<feature type="domain" description="Sulfatase N-terminal" evidence="4">
    <location>
        <begin position="28"/>
        <end position="290"/>
    </location>
</feature>
<accession>A0A6C2U6W5</accession>
<evidence type="ECO:0000313" key="6">
    <source>
        <dbReference type="Proteomes" id="UP000366872"/>
    </source>
</evidence>
<dbReference type="PROSITE" id="PS00523">
    <property type="entry name" value="SULFATASE_1"/>
    <property type="match status" value="1"/>
</dbReference>
<reference evidence="5 6" key="1">
    <citation type="submission" date="2019-04" db="EMBL/GenBank/DDBJ databases">
        <authorList>
            <person name="Van Vliet M D."/>
        </authorList>
    </citation>
    <scope>NUCLEOTIDE SEQUENCE [LARGE SCALE GENOMIC DNA]</scope>
    <source>
        <strain evidence="5 6">F1</strain>
    </source>
</reference>
<dbReference type="InterPro" id="IPR052701">
    <property type="entry name" value="GAG_Ulvan_Degrading_Sulfatases"/>
</dbReference>
<comment type="similarity">
    <text evidence="1">Belongs to the sulfatase family.</text>
</comment>
<dbReference type="GO" id="GO:0016787">
    <property type="term" value="F:hydrolase activity"/>
    <property type="evidence" value="ECO:0007669"/>
    <property type="project" value="UniProtKB-KW"/>
</dbReference>
<dbReference type="CDD" id="cd16027">
    <property type="entry name" value="SGSH"/>
    <property type="match status" value="1"/>
</dbReference>
<dbReference type="Gene3D" id="3.40.720.10">
    <property type="entry name" value="Alkaline Phosphatase, subunit A"/>
    <property type="match status" value="1"/>
</dbReference>
<keyword evidence="3" id="KW-0732">Signal</keyword>
<evidence type="ECO:0000256" key="1">
    <source>
        <dbReference type="ARBA" id="ARBA00008779"/>
    </source>
</evidence>
<dbReference type="InterPro" id="IPR000917">
    <property type="entry name" value="Sulfatase_N"/>
</dbReference>